<proteinExistence type="predicted"/>
<accession>A0A2U3NSJ2</accession>
<dbReference type="InterPro" id="IPR026349">
    <property type="entry name" value="CHP04255"/>
</dbReference>
<name>A0A2U3NSJ2_9MYCO</name>
<organism evidence="1 2">
    <name type="scientific">Mycobacterium rhizamassiliense</name>
    <dbReference type="NCBI Taxonomy" id="1841860"/>
    <lineage>
        <taxon>Bacteria</taxon>
        <taxon>Bacillati</taxon>
        <taxon>Actinomycetota</taxon>
        <taxon>Actinomycetes</taxon>
        <taxon>Mycobacteriales</taxon>
        <taxon>Mycobacteriaceae</taxon>
        <taxon>Mycobacterium</taxon>
    </lineage>
</organism>
<evidence type="ECO:0000313" key="1">
    <source>
        <dbReference type="EMBL" id="SPM34479.1"/>
    </source>
</evidence>
<dbReference type="STRING" id="1841860.GCA_900157375_02298"/>
<gene>
    <name evidence="1" type="ORF">MRAB57_2294</name>
</gene>
<dbReference type="EMBL" id="FUFA01000004">
    <property type="protein sequence ID" value="SPM34479.1"/>
    <property type="molecule type" value="Genomic_DNA"/>
</dbReference>
<dbReference type="OrthoDB" id="4068927at2"/>
<dbReference type="NCBIfam" id="TIGR04255">
    <property type="entry name" value="sporadTIGR04255"/>
    <property type="match status" value="1"/>
</dbReference>
<dbReference type="AlphaFoldDB" id="A0A2U3NSJ2"/>
<dbReference type="Proteomes" id="UP000240988">
    <property type="component" value="Unassembled WGS sequence"/>
</dbReference>
<sequence>MSAALLDTGLFARCLGYASRVSVDAVGPGSPIALVTMEIRHPATDSLDEASNSELKRQLTEFLPIERKPQDVAWGAAPSGGPAPAAERFVRFVNRENTIAASIRSQAVIVETTEYSSFESLSDIAMRVVDARSQVSSIVGVERIGVRYVLEVRAPTGEDGRIEWANWIAEPLLGPHRIAPGGLNLTEWQGAAVFREAQPGKSMIVRYGPGLGQALDPNYHLRRTLPVEAGPFFLVDVDSFWTPAAAIPEFDRDAVRATLHNLYEPARTAFDELLTGRARDELLRS</sequence>
<protein>
    <submittedName>
        <fullName evidence="1">Membrane protein</fullName>
    </submittedName>
</protein>
<keyword evidence="2" id="KW-1185">Reference proteome</keyword>
<reference evidence="1 2" key="1">
    <citation type="submission" date="2017-01" db="EMBL/GenBank/DDBJ databases">
        <authorList>
            <consortium name="Urmite Genomes"/>
        </authorList>
    </citation>
    <scope>NUCLEOTIDE SEQUENCE [LARGE SCALE GENOMIC DNA]</scope>
    <source>
        <strain evidence="1 2">AB57</strain>
    </source>
</reference>
<evidence type="ECO:0000313" key="2">
    <source>
        <dbReference type="Proteomes" id="UP000240988"/>
    </source>
</evidence>